<dbReference type="GO" id="GO:0005525">
    <property type="term" value="F:GTP binding"/>
    <property type="evidence" value="ECO:0007669"/>
    <property type="project" value="UniProtKB-UniRule"/>
</dbReference>
<organism evidence="12 13">
    <name type="scientific">Ehrlichia minasensis</name>
    <dbReference type="NCBI Taxonomy" id="1242993"/>
    <lineage>
        <taxon>Bacteria</taxon>
        <taxon>Pseudomonadati</taxon>
        <taxon>Pseudomonadota</taxon>
        <taxon>Alphaproteobacteria</taxon>
        <taxon>Rickettsiales</taxon>
        <taxon>Anaplasmataceae</taxon>
        <taxon>Ehrlichia</taxon>
    </lineage>
</organism>
<evidence type="ECO:0000256" key="4">
    <source>
        <dbReference type="ARBA" id="ARBA00022737"/>
    </source>
</evidence>
<proteinExistence type="inferred from homology"/>
<reference evidence="12 13" key="1">
    <citation type="submission" date="2018-06" db="EMBL/GenBank/DDBJ databases">
        <title>Complete Genome Sequence of Ehrlichia minasensis Isolated From Cattle.</title>
        <authorList>
            <person name="Aguiar D.M."/>
            <person name="Araujo J.P.A.Jr."/>
            <person name="Nakazato L."/>
            <person name="Bard E."/>
            <person name="Cabezas-Cruz A."/>
        </authorList>
    </citation>
    <scope>NUCLEOTIDE SEQUENCE [LARGE SCALE GENOMIC DNA]</scope>
    <source>
        <strain evidence="12 13">B11</strain>
    </source>
</reference>
<dbReference type="GO" id="GO:0042254">
    <property type="term" value="P:ribosome biogenesis"/>
    <property type="evidence" value="ECO:0007669"/>
    <property type="project" value="UniProtKB-KW"/>
</dbReference>
<evidence type="ECO:0000256" key="9">
    <source>
        <dbReference type="PROSITE-ProRule" id="PRU01049"/>
    </source>
</evidence>
<name>A0A4Q6I924_9RICK</name>
<dbReference type="RefSeq" id="WP_129992477.1">
    <property type="nucleotide sequence ID" value="NZ_QOHL01000001.1"/>
</dbReference>
<keyword evidence="5 8" id="KW-0547">Nucleotide-binding</keyword>
<dbReference type="CDD" id="cd01894">
    <property type="entry name" value="EngA1"/>
    <property type="match status" value="1"/>
</dbReference>
<dbReference type="InterPro" id="IPR027417">
    <property type="entry name" value="P-loop_NTPase"/>
</dbReference>
<feature type="binding site" evidence="8">
    <location>
        <begin position="8"/>
        <end position="15"/>
    </location>
    <ligand>
        <name>GTP</name>
        <dbReference type="ChEBI" id="CHEBI:37565"/>
        <label>1</label>
    </ligand>
</feature>
<dbReference type="PROSITE" id="PS51712">
    <property type="entry name" value="G_ENGA"/>
    <property type="match status" value="1"/>
</dbReference>
<dbReference type="Gene3D" id="3.30.300.20">
    <property type="match status" value="1"/>
</dbReference>
<dbReference type="Pfam" id="PF14714">
    <property type="entry name" value="KH_dom-like"/>
    <property type="match status" value="1"/>
</dbReference>
<dbReference type="InterPro" id="IPR031166">
    <property type="entry name" value="G_ENGA"/>
</dbReference>
<keyword evidence="3 8" id="KW-0690">Ribosome biogenesis</keyword>
<dbReference type="Pfam" id="PF01926">
    <property type="entry name" value="MMR_HSR1"/>
    <property type="match status" value="2"/>
</dbReference>
<dbReference type="PANTHER" id="PTHR43834:SF6">
    <property type="entry name" value="GTPASE DER"/>
    <property type="match status" value="1"/>
</dbReference>
<dbReference type="PANTHER" id="PTHR43834">
    <property type="entry name" value="GTPASE DER"/>
    <property type="match status" value="1"/>
</dbReference>
<evidence type="ECO:0000313" key="12">
    <source>
        <dbReference type="EMBL" id="RZB13169.1"/>
    </source>
</evidence>
<feature type="binding site" evidence="8">
    <location>
        <begin position="227"/>
        <end position="231"/>
    </location>
    <ligand>
        <name>GTP</name>
        <dbReference type="ChEBI" id="CHEBI:37565"/>
        <label>2</label>
    </ligand>
</feature>
<dbReference type="PRINTS" id="PR00326">
    <property type="entry name" value="GTP1OBG"/>
</dbReference>
<dbReference type="NCBIfam" id="TIGR03594">
    <property type="entry name" value="GTPase_EngA"/>
    <property type="match status" value="1"/>
</dbReference>
<dbReference type="FunFam" id="3.30.300.20:FF:000004">
    <property type="entry name" value="GTPase Der"/>
    <property type="match status" value="1"/>
</dbReference>
<dbReference type="SUPFAM" id="SSF52540">
    <property type="entry name" value="P-loop containing nucleoside triphosphate hydrolases"/>
    <property type="match status" value="2"/>
</dbReference>
<evidence type="ECO:0000256" key="8">
    <source>
        <dbReference type="HAMAP-Rule" id="MF_00195"/>
    </source>
</evidence>
<evidence type="ECO:0000256" key="1">
    <source>
        <dbReference type="ARBA" id="ARBA00008279"/>
    </source>
</evidence>
<dbReference type="EMBL" id="QOHL01000001">
    <property type="protein sequence ID" value="RZB13169.1"/>
    <property type="molecule type" value="Genomic_DNA"/>
</dbReference>
<feature type="binding site" evidence="8">
    <location>
        <begin position="292"/>
        <end position="295"/>
    </location>
    <ligand>
        <name>GTP</name>
        <dbReference type="ChEBI" id="CHEBI:37565"/>
        <label>2</label>
    </ligand>
</feature>
<comment type="similarity">
    <text evidence="1 8 9 10">Belongs to the TRAFAC class TrmE-Era-EngA-EngB-Septin-like GTPase superfamily. EngA (Der) GTPase family.</text>
</comment>
<feature type="domain" description="EngA-type G" evidence="11">
    <location>
        <begin position="174"/>
        <end position="347"/>
    </location>
</feature>
<evidence type="ECO:0000256" key="7">
    <source>
        <dbReference type="ARBA" id="ARBA00032345"/>
    </source>
</evidence>
<comment type="caution">
    <text evidence="12">The sequence shown here is derived from an EMBL/GenBank/DDBJ whole genome shotgun (WGS) entry which is preliminary data.</text>
</comment>
<dbReference type="STRING" id="1242993.ehr_00776"/>
<dbReference type="InterPro" id="IPR032859">
    <property type="entry name" value="KH_dom-like"/>
</dbReference>
<gene>
    <name evidence="8 12" type="primary">der</name>
    <name evidence="12" type="ORF">DRF75_00460</name>
</gene>
<evidence type="ECO:0000256" key="2">
    <source>
        <dbReference type="ARBA" id="ARBA00020953"/>
    </source>
</evidence>
<evidence type="ECO:0000256" key="3">
    <source>
        <dbReference type="ARBA" id="ARBA00022517"/>
    </source>
</evidence>
<evidence type="ECO:0000313" key="13">
    <source>
        <dbReference type="Proteomes" id="UP000293377"/>
    </source>
</evidence>
<dbReference type="InterPro" id="IPR005225">
    <property type="entry name" value="Small_GTP-bd"/>
</dbReference>
<evidence type="ECO:0000259" key="11">
    <source>
        <dbReference type="PROSITE" id="PS51712"/>
    </source>
</evidence>
<dbReference type="InterPro" id="IPR015946">
    <property type="entry name" value="KH_dom-like_a/b"/>
</dbReference>
<keyword evidence="4 10" id="KW-0677">Repeat</keyword>
<comment type="function">
    <text evidence="8 10">GTPase that plays an essential role in the late steps of ribosome biogenesis.</text>
</comment>
<feature type="binding site" evidence="8">
    <location>
        <begin position="55"/>
        <end position="59"/>
    </location>
    <ligand>
        <name>GTP</name>
        <dbReference type="ChEBI" id="CHEBI:37565"/>
        <label>1</label>
    </ligand>
</feature>
<dbReference type="PIRSF" id="PIRSF006485">
    <property type="entry name" value="GTP-binding_EngA"/>
    <property type="match status" value="1"/>
</dbReference>
<evidence type="ECO:0000256" key="10">
    <source>
        <dbReference type="RuleBase" id="RU004481"/>
    </source>
</evidence>
<evidence type="ECO:0000256" key="5">
    <source>
        <dbReference type="ARBA" id="ARBA00022741"/>
    </source>
</evidence>
<dbReference type="Gene3D" id="3.40.50.300">
    <property type="entry name" value="P-loop containing nucleotide triphosphate hydrolases"/>
    <property type="match status" value="2"/>
</dbReference>
<dbReference type="NCBIfam" id="TIGR00231">
    <property type="entry name" value="small_GTP"/>
    <property type="match status" value="2"/>
</dbReference>
<dbReference type="CDD" id="cd01895">
    <property type="entry name" value="EngA2"/>
    <property type="match status" value="1"/>
</dbReference>
<dbReference type="InterPro" id="IPR006073">
    <property type="entry name" value="GTP-bd"/>
</dbReference>
<dbReference type="Proteomes" id="UP000293377">
    <property type="component" value="Unassembled WGS sequence"/>
</dbReference>
<evidence type="ECO:0000256" key="6">
    <source>
        <dbReference type="ARBA" id="ARBA00023134"/>
    </source>
</evidence>
<keyword evidence="6 8" id="KW-0342">GTP-binding</keyword>
<comment type="subunit">
    <text evidence="8">Associates with the 50S ribosomal subunit.</text>
</comment>
<dbReference type="AlphaFoldDB" id="A0A4Q6I924"/>
<keyword evidence="13" id="KW-1185">Reference proteome</keyword>
<feature type="binding site" evidence="8">
    <location>
        <begin position="180"/>
        <end position="187"/>
    </location>
    <ligand>
        <name>GTP</name>
        <dbReference type="ChEBI" id="CHEBI:37565"/>
        <label>2</label>
    </ligand>
</feature>
<protein>
    <recommendedName>
        <fullName evidence="2 8">GTPase Der</fullName>
    </recommendedName>
    <alternativeName>
        <fullName evidence="7 8">GTP-binding protein EngA</fullName>
    </alternativeName>
</protein>
<accession>A0A4Q6I924</accession>
<dbReference type="HAMAP" id="MF_00195">
    <property type="entry name" value="GTPase_Der"/>
    <property type="match status" value="1"/>
</dbReference>
<sequence length="439" mass="49660">MLKVAIVGLPNVGKSTIFNRLTNQKSAIVSNTPNLTRDRREGNADLCGLKFKVVDTGGVDSTIKLSALVLGQVKLAIEGCDIVFFVVDAKVEQDNKNLEFAKYLRKNTQKPVILVANKCESQKKCYTVDYLGHFDFIGPVYISAEHNLGLIDLYEILLPFVEVYDLEIVKSNNIRLSIVGRPNAGKSTFVNSLLGESRMIVSPEAGTTRDPIDIEYQYKDQMFTLIDTAGMRKKAKVIEEIEVTSVHKAIESINRSDVVVLIIDSVYGIEQQDLSIADLAIQKGKALIVALNKWDMVARKDRSELLKDICDYNKLNFEVPIVEISALKNINCNKIIDKSIELYKYLTMRISTPMLNKWLKLAVDYHKPPLFHGKVVKLKYITQVRVMPPTFVIVVNNLNAIDLTYQQYLMKSLRRHFSISEIPIKLNLKKNKNPYDSKS</sequence>
<dbReference type="InterPro" id="IPR016484">
    <property type="entry name" value="GTPase_Der"/>
</dbReference>
<feature type="binding site" evidence="8">
    <location>
        <begin position="117"/>
        <end position="120"/>
    </location>
    <ligand>
        <name>GTP</name>
        <dbReference type="ChEBI" id="CHEBI:37565"/>
        <label>1</label>
    </ligand>
</feature>